<dbReference type="PANTHER" id="PTHR30146:SF109">
    <property type="entry name" value="HTH-TYPE TRANSCRIPTIONAL REGULATOR GALS"/>
    <property type="match status" value="1"/>
</dbReference>
<dbReference type="Gene3D" id="1.10.260.40">
    <property type="entry name" value="lambda repressor-like DNA-binding domains"/>
    <property type="match status" value="1"/>
</dbReference>
<feature type="compositionally biased region" description="Low complexity" evidence="4">
    <location>
        <begin position="356"/>
        <end position="374"/>
    </location>
</feature>
<feature type="region of interest" description="Disordered" evidence="4">
    <location>
        <begin position="318"/>
        <end position="426"/>
    </location>
</feature>
<dbReference type="Pfam" id="PF00356">
    <property type="entry name" value="LacI"/>
    <property type="match status" value="1"/>
</dbReference>
<dbReference type="Proteomes" id="UP001500929">
    <property type="component" value="Unassembled WGS sequence"/>
</dbReference>
<dbReference type="Pfam" id="PF13377">
    <property type="entry name" value="Peripla_BP_3"/>
    <property type="match status" value="1"/>
</dbReference>
<keyword evidence="7" id="KW-1185">Reference proteome</keyword>
<evidence type="ECO:0000256" key="1">
    <source>
        <dbReference type="ARBA" id="ARBA00023015"/>
    </source>
</evidence>
<dbReference type="PROSITE" id="PS00356">
    <property type="entry name" value="HTH_LACI_1"/>
    <property type="match status" value="1"/>
</dbReference>
<feature type="compositionally biased region" description="Low complexity" evidence="4">
    <location>
        <begin position="381"/>
        <end position="391"/>
    </location>
</feature>
<proteinExistence type="predicted"/>
<dbReference type="InterPro" id="IPR000843">
    <property type="entry name" value="HTH_LacI"/>
</dbReference>
<protein>
    <recommendedName>
        <fullName evidence="5">HTH lacI-type domain-containing protein</fullName>
    </recommendedName>
</protein>
<dbReference type="EMBL" id="BAAAQY010000007">
    <property type="protein sequence ID" value="GAA2239067.1"/>
    <property type="molecule type" value="Genomic_DNA"/>
</dbReference>
<feature type="domain" description="HTH lacI-type" evidence="5">
    <location>
        <begin position="14"/>
        <end position="68"/>
    </location>
</feature>
<dbReference type="SMART" id="SM00354">
    <property type="entry name" value="HTH_LACI"/>
    <property type="match status" value="1"/>
</dbReference>
<dbReference type="InterPro" id="IPR046335">
    <property type="entry name" value="LacI/GalR-like_sensor"/>
</dbReference>
<dbReference type="PANTHER" id="PTHR30146">
    <property type="entry name" value="LACI-RELATED TRANSCRIPTIONAL REPRESSOR"/>
    <property type="match status" value="1"/>
</dbReference>
<sequence>MSEAPGDGRRSRAPSIRDVARLAGVSHQTVSRVLNNHPSIRDETKARVLEVMEQLQYRPNRAARALVTSRSRTIGVLTSSRSEYGPSSSIQAIEEAALDAGYLVITANADGNSSASIARAITHLLNQAVEGMVVIAPQVRVFDTIAEMRLDLPFVTLQSSGRLNDHTLSVDQISGARQATRHLIELGHRGIYHLAGPQDWIEAEARMEGFLREMSDNDVPTTAPILGDWTAEFGYHAGRELLRVRDFTAIFSSNDQMALGLVHAIRDAGLDVPRDISVVGFDDIPEAAHFWPPLTTVRQDFAELGRRAIAVLVESAERAERAEGAAEADEPDRGEIAEGVPDARGDELGEGDRAAGDPGAAGRDADATGEAGQRARGRAGRGVWRRVAGGAEPALDDGRAHAADGAAPRSGGPGEPDESADEVFIPTTLVVRSSTAAPAWR</sequence>
<dbReference type="CDD" id="cd01574">
    <property type="entry name" value="PBP1_LacI"/>
    <property type="match status" value="1"/>
</dbReference>
<comment type="caution">
    <text evidence="6">The sequence shown here is derived from an EMBL/GenBank/DDBJ whole genome shotgun (WGS) entry which is preliminary data.</text>
</comment>
<keyword evidence="1" id="KW-0805">Transcription regulation</keyword>
<feature type="compositionally biased region" description="Basic and acidic residues" evidence="4">
    <location>
        <begin position="331"/>
        <end position="355"/>
    </location>
</feature>
<dbReference type="RefSeq" id="WP_259480904.1">
    <property type="nucleotide sequence ID" value="NZ_BAAAQY010000007.1"/>
</dbReference>
<evidence type="ECO:0000256" key="2">
    <source>
        <dbReference type="ARBA" id="ARBA00023125"/>
    </source>
</evidence>
<evidence type="ECO:0000313" key="6">
    <source>
        <dbReference type="EMBL" id="GAA2239067.1"/>
    </source>
</evidence>
<dbReference type="SUPFAM" id="SSF47413">
    <property type="entry name" value="lambda repressor-like DNA-binding domains"/>
    <property type="match status" value="1"/>
</dbReference>
<evidence type="ECO:0000313" key="7">
    <source>
        <dbReference type="Proteomes" id="UP001500929"/>
    </source>
</evidence>
<keyword evidence="2" id="KW-0238">DNA-binding</keyword>
<dbReference type="PRINTS" id="PR00036">
    <property type="entry name" value="HTHLACI"/>
</dbReference>
<name>A0ABN3DQG6_9MICO</name>
<evidence type="ECO:0000259" key="5">
    <source>
        <dbReference type="PROSITE" id="PS50932"/>
    </source>
</evidence>
<accession>A0ABN3DQG6</accession>
<dbReference type="InterPro" id="IPR028082">
    <property type="entry name" value="Peripla_BP_I"/>
</dbReference>
<dbReference type="PROSITE" id="PS50932">
    <property type="entry name" value="HTH_LACI_2"/>
    <property type="match status" value="1"/>
</dbReference>
<reference evidence="6 7" key="1">
    <citation type="journal article" date="2019" name="Int. J. Syst. Evol. Microbiol.">
        <title>The Global Catalogue of Microorganisms (GCM) 10K type strain sequencing project: providing services to taxonomists for standard genome sequencing and annotation.</title>
        <authorList>
            <consortium name="The Broad Institute Genomics Platform"/>
            <consortium name="The Broad Institute Genome Sequencing Center for Infectious Disease"/>
            <person name="Wu L."/>
            <person name="Ma J."/>
        </authorList>
    </citation>
    <scope>NUCLEOTIDE SEQUENCE [LARGE SCALE GENOMIC DNA]</scope>
    <source>
        <strain evidence="6 7">JCM 16117</strain>
    </source>
</reference>
<dbReference type="CDD" id="cd01392">
    <property type="entry name" value="HTH_LacI"/>
    <property type="match status" value="1"/>
</dbReference>
<evidence type="ECO:0000256" key="4">
    <source>
        <dbReference type="SAM" id="MobiDB-lite"/>
    </source>
</evidence>
<keyword evidence="3" id="KW-0804">Transcription</keyword>
<dbReference type="SUPFAM" id="SSF53822">
    <property type="entry name" value="Periplasmic binding protein-like I"/>
    <property type="match status" value="1"/>
</dbReference>
<gene>
    <name evidence="6" type="ORF">GCM10009851_25370</name>
</gene>
<organism evidence="6 7">
    <name type="scientific">Herbiconiux moechotypicola</name>
    <dbReference type="NCBI Taxonomy" id="637393"/>
    <lineage>
        <taxon>Bacteria</taxon>
        <taxon>Bacillati</taxon>
        <taxon>Actinomycetota</taxon>
        <taxon>Actinomycetes</taxon>
        <taxon>Micrococcales</taxon>
        <taxon>Microbacteriaceae</taxon>
        <taxon>Herbiconiux</taxon>
    </lineage>
</organism>
<dbReference type="InterPro" id="IPR010982">
    <property type="entry name" value="Lambda_DNA-bd_dom_sf"/>
</dbReference>
<evidence type="ECO:0000256" key="3">
    <source>
        <dbReference type="ARBA" id="ARBA00023163"/>
    </source>
</evidence>
<dbReference type="Gene3D" id="3.40.50.2300">
    <property type="match status" value="2"/>
</dbReference>